<organism evidence="4 5">
    <name type="scientific">Chryseobacterium oryctis</name>
    <dbReference type="NCBI Taxonomy" id="2952618"/>
    <lineage>
        <taxon>Bacteria</taxon>
        <taxon>Pseudomonadati</taxon>
        <taxon>Bacteroidota</taxon>
        <taxon>Flavobacteriia</taxon>
        <taxon>Flavobacteriales</taxon>
        <taxon>Weeksellaceae</taxon>
        <taxon>Chryseobacterium group</taxon>
        <taxon>Chryseobacterium</taxon>
    </lineage>
</organism>
<dbReference type="PROSITE" id="PS51668">
    <property type="entry name" value="TSAA_2"/>
    <property type="match status" value="1"/>
</dbReference>
<dbReference type="RefSeq" id="WP_264743648.1">
    <property type="nucleotide sequence ID" value="NZ_JAPDHV010000004.1"/>
</dbReference>
<dbReference type="NCBIfam" id="TIGR00104">
    <property type="entry name" value="tRNA_TsaA"/>
    <property type="match status" value="1"/>
</dbReference>
<protein>
    <submittedName>
        <fullName evidence="4">tRNA (N6-threonylcarbamoyladenosine(37)-N6)-methyltransferase TrmO</fullName>
    </submittedName>
</protein>
<dbReference type="Gene3D" id="2.40.30.70">
    <property type="entry name" value="YaeB-like"/>
    <property type="match status" value="1"/>
</dbReference>
<dbReference type="EMBL" id="JAPDHV010000004">
    <property type="protein sequence ID" value="MCW3161705.1"/>
    <property type="molecule type" value="Genomic_DNA"/>
</dbReference>
<proteinExistence type="inferred from homology"/>
<evidence type="ECO:0000313" key="4">
    <source>
        <dbReference type="EMBL" id="MCW3161705.1"/>
    </source>
</evidence>
<sequence length="151" mass="17746">MKIELEPIGFVKNSRKEPIDDNWYQIISDIELADNIPTEAFNNISDFSHLEIIFYFDQVKSNNIVFSGHPRGNKNYPNVGIFGQRKKDRPNQIGLTTVELLKWEERKITVKYLDAIDGTPILDIKPVFKEFQVKNNITQPDWVEDLMKNYW</sequence>
<dbReference type="PANTHER" id="PTHR12818:SF0">
    <property type="entry name" value="TRNA (ADENINE(37)-N6)-METHYLTRANSFERASE"/>
    <property type="match status" value="1"/>
</dbReference>
<name>A0ABT3HPJ1_9FLAO</name>
<evidence type="ECO:0000313" key="5">
    <source>
        <dbReference type="Proteomes" id="UP001163719"/>
    </source>
</evidence>
<reference evidence="4" key="1">
    <citation type="submission" date="2022-10" db="EMBL/GenBank/DDBJ databases">
        <title>Chryseobacterium babae sp. nov. isolated from the gut of the beetle Oryctes rhinoceros, and Chryseobacterium kimseyorum sp. nov., isolated from a stick insect rearing cage.</title>
        <authorList>
            <person name="Shelomi M."/>
            <person name="Han C.-J."/>
            <person name="Chen W.-M."/>
            <person name="Chen H.-K."/>
            <person name="Liaw S.-J."/>
            <person name="Muhle E."/>
            <person name="Clermont D."/>
        </authorList>
    </citation>
    <scope>NUCLEOTIDE SEQUENCE</scope>
    <source>
        <strain evidence="4">WLa1L2M3</strain>
    </source>
</reference>
<dbReference type="PANTHER" id="PTHR12818">
    <property type="entry name" value="TRNA (ADENINE(37)-N6)-METHYLTRANSFERASE"/>
    <property type="match status" value="1"/>
</dbReference>
<evidence type="ECO:0000256" key="2">
    <source>
        <dbReference type="ARBA" id="ARBA00033753"/>
    </source>
</evidence>
<gene>
    <name evidence="4" type="primary">tsaA</name>
    <name evidence="4" type="ORF">OH806_10565</name>
</gene>
<keyword evidence="5" id="KW-1185">Reference proteome</keyword>
<dbReference type="Pfam" id="PF01980">
    <property type="entry name" value="TrmO_N"/>
    <property type="match status" value="1"/>
</dbReference>
<accession>A0ABT3HPJ1</accession>
<keyword evidence="1" id="KW-0949">S-adenosyl-L-methionine</keyword>
<dbReference type="SUPFAM" id="SSF118196">
    <property type="entry name" value="YaeB-like"/>
    <property type="match status" value="1"/>
</dbReference>
<comment type="caution">
    <text evidence="4">The sequence shown here is derived from an EMBL/GenBank/DDBJ whole genome shotgun (WGS) entry which is preliminary data.</text>
</comment>
<dbReference type="InterPro" id="IPR036414">
    <property type="entry name" value="YaeB_N_sf"/>
</dbReference>
<comment type="similarity">
    <text evidence="2">Belongs to the tRNA methyltransferase O family.</text>
</comment>
<evidence type="ECO:0000256" key="1">
    <source>
        <dbReference type="ARBA" id="ARBA00022691"/>
    </source>
</evidence>
<dbReference type="InterPro" id="IPR023370">
    <property type="entry name" value="TrmO-like_N"/>
</dbReference>
<dbReference type="CDD" id="cd09281">
    <property type="entry name" value="UPF0066"/>
    <property type="match status" value="1"/>
</dbReference>
<evidence type="ECO:0000259" key="3">
    <source>
        <dbReference type="PROSITE" id="PS51668"/>
    </source>
</evidence>
<dbReference type="InterPro" id="IPR040372">
    <property type="entry name" value="YaeB-like"/>
</dbReference>
<dbReference type="Proteomes" id="UP001163719">
    <property type="component" value="Unassembled WGS sequence"/>
</dbReference>
<dbReference type="InterPro" id="IPR036413">
    <property type="entry name" value="YaeB-like_sf"/>
</dbReference>
<feature type="domain" description="TsaA-like" evidence="3">
    <location>
        <begin position="5"/>
        <end position="136"/>
    </location>
</feature>